<dbReference type="InterPro" id="IPR014757">
    <property type="entry name" value="Tscrpt_reg_IclR_C"/>
</dbReference>
<dbReference type="GO" id="GO:0045892">
    <property type="term" value="P:negative regulation of DNA-templated transcription"/>
    <property type="evidence" value="ECO:0007669"/>
    <property type="project" value="TreeGrafter"/>
</dbReference>
<dbReference type="PROSITE" id="PS51078">
    <property type="entry name" value="ICLR_ED"/>
    <property type="match status" value="1"/>
</dbReference>
<dbReference type="GO" id="GO:0003677">
    <property type="term" value="F:DNA binding"/>
    <property type="evidence" value="ECO:0007669"/>
    <property type="project" value="UniProtKB-KW"/>
</dbReference>
<evidence type="ECO:0000313" key="5">
    <source>
        <dbReference type="Proteomes" id="UP000825009"/>
    </source>
</evidence>
<dbReference type="Pfam" id="PF01614">
    <property type="entry name" value="IclR_C"/>
    <property type="match status" value="1"/>
</dbReference>
<keyword evidence="5" id="KW-1185">Reference proteome</keyword>
<evidence type="ECO:0000256" key="1">
    <source>
        <dbReference type="ARBA" id="ARBA00023125"/>
    </source>
</evidence>
<feature type="domain" description="HTH iclR-type" evidence="2">
    <location>
        <begin position="6"/>
        <end position="65"/>
    </location>
</feature>
<dbReference type="EMBL" id="CP079194">
    <property type="protein sequence ID" value="QXT39008.1"/>
    <property type="molecule type" value="Genomic_DNA"/>
</dbReference>
<reference evidence="4 5" key="1">
    <citation type="submission" date="2021-07" db="EMBL/GenBank/DDBJ databases">
        <title>A novel Jannaschia species isolated from marine dinoflagellate Ceratoperidinium margalefii.</title>
        <authorList>
            <person name="Jiang Y."/>
            <person name="Li Z."/>
        </authorList>
    </citation>
    <scope>NUCLEOTIDE SEQUENCE [LARGE SCALE GENOMIC DNA]</scope>
    <source>
        <strain evidence="4 5">J12C1-MA-4</strain>
    </source>
</reference>
<dbReference type="InterPro" id="IPR005471">
    <property type="entry name" value="Tscrpt_reg_IclR_N"/>
</dbReference>
<dbReference type="Pfam" id="PF09339">
    <property type="entry name" value="HTH_IclR"/>
    <property type="match status" value="1"/>
</dbReference>
<dbReference type="GO" id="GO:0003700">
    <property type="term" value="F:DNA-binding transcription factor activity"/>
    <property type="evidence" value="ECO:0007669"/>
    <property type="project" value="TreeGrafter"/>
</dbReference>
<sequence>MSKTLSTTLLKGLSVLDAFEEASSLTLVEIAERAGLDRSTARRLTLTLVEAGWIVQNGRSFALSARVLRPAGLFLQAGGFGRTVQPILNAHAETLGGDVSLAVRDGDRAIYVAHSARPGARVSLGLTVGSALPLETTAIGQVLLTGSAPYQVVRGAYEHGVCGFAVPVGPPDAPVAAIGSTLPLALPNLETRLESSLAELQMAAADLRNVAGLQLIATPNK</sequence>
<protein>
    <submittedName>
        <fullName evidence="4">Helix-turn-helix domain-containing protein</fullName>
    </submittedName>
</protein>
<evidence type="ECO:0000259" key="2">
    <source>
        <dbReference type="PROSITE" id="PS51077"/>
    </source>
</evidence>
<dbReference type="InterPro" id="IPR050707">
    <property type="entry name" value="HTH_MetabolicPath_Reg"/>
</dbReference>
<dbReference type="KEGG" id="gce:KYE46_13875"/>
<name>A0A8F6Y9Y0_9RHOB</name>
<dbReference type="AlphaFoldDB" id="A0A8F6Y9Y0"/>
<organism evidence="4 5">
    <name type="scientific">Gymnodinialimonas ceratoperidinii</name>
    <dbReference type="NCBI Taxonomy" id="2856823"/>
    <lineage>
        <taxon>Bacteria</taxon>
        <taxon>Pseudomonadati</taxon>
        <taxon>Pseudomonadota</taxon>
        <taxon>Alphaproteobacteria</taxon>
        <taxon>Rhodobacterales</taxon>
        <taxon>Paracoccaceae</taxon>
        <taxon>Gymnodinialimonas</taxon>
    </lineage>
</organism>
<evidence type="ECO:0000259" key="3">
    <source>
        <dbReference type="PROSITE" id="PS51078"/>
    </source>
</evidence>
<dbReference type="SMART" id="SM00346">
    <property type="entry name" value="HTH_ICLR"/>
    <property type="match status" value="1"/>
</dbReference>
<dbReference type="PANTHER" id="PTHR30136">
    <property type="entry name" value="HELIX-TURN-HELIX TRANSCRIPTIONAL REGULATOR, ICLR FAMILY"/>
    <property type="match status" value="1"/>
</dbReference>
<feature type="domain" description="IclR-ED" evidence="3">
    <location>
        <begin position="66"/>
        <end position="221"/>
    </location>
</feature>
<dbReference type="PANTHER" id="PTHR30136:SF34">
    <property type="entry name" value="TRANSCRIPTIONAL REGULATOR"/>
    <property type="match status" value="1"/>
</dbReference>
<evidence type="ECO:0000313" key="4">
    <source>
        <dbReference type="EMBL" id="QXT39008.1"/>
    </source>
</evidence>
<dbReference type="Proteomes" id="UP000825009">
    <property type="component" value="Chromosome"/>
</dbReference>
<gene>
    <name evidence="4" type="ORF">KYE46_13875</name>
</gene>
<proteinExistence type="predicted"/>
<keyword evidence="1" id="KW-0238">DNA-binding</keyword>
<dbReference type="RefSeq" id="WP_219001277.1">
    <property type="nucleotide sequence ID" value="NZ_CP079194.1"/>
</dbReference>
<accession>A0A8F6Y9Y0</accession>
<dbReference type="PROSITE" id="PS51077">
    <property type="entry name" value="HTH_ICLR"/>
    <property type="match status" value="1"/>
</dbReference>